<dbReference type="Proteomes" id="UP000298021">
    <property type="component" value="Unassembled WGS sequence"/>
</dbReference>
<organism evidence="1 2">
    <name type="scientific">Companilactobacillus suantsaicola</name>
    <dbReference type="NCBI Taxonomy" id="2487723"/>
    <lineage>
        <taxon>Bacteria</taxon>
        <taxon>Bacillati</taxon>
        <taxon>Bacillota</taxon>
        <taxon>Bacilli</taxon>
        <taxon>Lactobacillales</taxon>
        <taxon>Lactobacillaceae</taxon>
        <taxon>Companilactobacillus</taxon>
    </lineage>
</organism>
<comment type="caution">
    <text evidence="1">The sequence shown here is derived from an EMBL/GenBank/DDBJ whole genome shotgun (WGS) entry which is preliminary data.</text>
</comment>
<evidence type="ECO:0000313" key="1">
    <source>
        <dbReference type="EMBL" id="TGD25117.1"/>
    </source>
</evidence>
<name>A0A4Z0JPS6_9LACO</name>
<dbReference type="OrthoDB" id="1691100at2"/>
<dbReference type="AlphaFoldDB" id="A0A4Z0JPS6"/>
<dbReference type="EMBL" id="RKLY01000002">
    <property type="protein sequence ID" value="TGD25117.1"/>
    <property type="molecule type" value="Genomic_DNA"/>
</dbReference>
<evidence type="ECO:0000313" key="2">
    <source>
        <dbReference type="Proteomes" id="UP000298021"/>
    </source>
</evidence>
<reference evidence="1 2" key="1">
    <citation type="submission" date="2018-10" db="EMBL/GenBank/DDBJ databases">
        <title>Lactobacillus sp. R7 and Lactobacillus sp. R19 isolated from fermented mustard green product of Taiwan.</title>
        <authorList>
            <person name="Lin S.-T."/>
        </authorList>
    </citation>
    <scope>NUCLEOTIDE SEQUENCE [LARGE SCALE GENOMIC DNA]</scope>
    <source>
        <strain evidence="1 2">BCRC 81127</strain>
    </source>
</reference>
<dbReference type="NCBIfam" id="NF046040">
    <property type="entry name" value="RelB_antitoxin"/>
    <property type="match status" value="1"/>
</dbReference>
<sequence length="76" mass="8886">MAIISFHLDDCDEKIIRNYAKSKNMSISSFLRSVVVEKIEDDIDDELYQQALIESKNDPRDITLDDIKKVMDQYSE</sequence>
<accession>A0A4Z0JPS6</accession>
<keyword evidence="2" id="KW-1185">Reference proteome</keyword>
<dbReference type="RefSeq" id="WP_135371149.1">
    <property type="nucleotide sequence ID" value="NZ_RKLY01000002.1"/>
</dbReference>
<protein>
    <submittedName>
        <fullName evidence="1">CopG family transcriptional regulator</fullName>
    </submittedName>
</protein>
<proteinExistence type="predicted"/>
<dbReference type="Pfam" id="PF19807">
    <property type="entry name" value="DUF6290"/>
    <property type="match status" value="1"/>
</dbReference>
<gene>
    <name evidence="1" type="ORF">EGT49_01290</name>
</gene>
<dbReference type="InterPro" id="IPR046257">
    <property type="entry name" value="DUF6290"/>
</dbReference>